<comment type="caution">
    <text evidence="1">The sequence shown here is derived from an EMBL/GenBank/DDBJ whole genome shotgun (WGS) entry which is preliminary data.</text>
</comment>
<dbReference type="EMBL" id="BGPR01021740">
    <property type="protein sequence ID" value="GBN87288.1"/>
    <property type="molecule type" value="Genomic_DNA"/>
</dbReference>
<reference evidence="1 2" key="1">
    <citation type="journal article" date="2019" name="Sci. Rep.">
        <title>Orb-weaving spider Araneus ventricosus genome elucidates the spidroin gene catalogue.</title>
        <authorList>
            <person name="Kono N."/>
            <person name="Nakamura H."/>
            <person name="Ohtoshi R."/>
            <person name="Moran D.A.P."/>
            <person name="Shinohara A."/>
            <person name="Yoshida Y."/>
            <person name="Fujiwara M."/>
            <person name="Mori M."/>
            <person name="Tomita M."/>
            <person name="Arakawa K."/>
        </authorList>
    </citation>
    <scope>NUCLEOTIDE SEQUENCE [LARGE SCALE GENOMIC DNA]</scope>
</reference>
<keyword evidence="2" id="KW-1185">Reference proteome</keyword>
<proteinExistence type="predicted"/>
<dbReference type="AlphaFoldDB" id="A0A4Y2SGB1"/>
<evidence type="ECO:0000313" key="2">
    <source>
        <dbReference type="Proteomes" id="UP000499080"/>
    </source>
</evidence>
<protein>
    <submittedName>
        <fullName evidence="1">Uncharacterized protein</fullName>
    </submittedName>
</protein>
<dbReference type="Proteomes" id="UP000499080">
    <property type="component" value="Unassembled WGS sequence"/>
</dbReference>
<sequence>MRRPPFYQGTTYDPSSEIGPKSPIAIAVPTREARTCLLIRPLLIRELAVPPVGYIEEEKSLHPQYANVLSLNGRYSQADGTFV</sequence>
<organism evidence="1 2">
    <name type="scientific">Araneus ventricosus</name>
    <name type="common">Orbweaver spider</name>
    <name type="synonym">Epeira ventricosa</name>
    <dbReference type="NCBI Taxonomy" id="182803"/>
    <lineage>
        <taxon>Eukaryota</taxon>
        <taxon>Metazoa</taxon>
        <taxon>Ecdysozoa</taxon>
        <taxon>Arthropoda</taxon>
        <taxon>Chelicerata</taxon>
        <taxon>Arachnida</taxon>
        <taxon>Araneae</taxon>
        <taxon>Araneomorphae</taxon>
        <taxon>Entelegynae</taxon>
        <taxon>Araneoidea</taxon>
        <taxon>Araneidae</taxon>
        <taxon>Araneus</taxon>
    </lineage>
</organism>
<accession>A0A4Y2SGB1</accession>
<gene>
    <name evidence="1" type="ORF">AVEN_125351_1</name>
</gene>
<name>A0A4Y2SGB1_ARAVE</name>
<evidence type="ECO:0000313" key="1">
    <source>
        <dbReference type="EMBL" id="GBN87288.1"/>
    </source>
</evidence>